<feature type="region of interest" description="Disordered" evidence="1">
    <location>
        <begin position="306"/>
        <end position="331"/>
    </location>
</feature>
<name>A0AA39YVV0_9PEZI</name>
<evidence type="ECO:0000256" key="1">
    <source>
        <dbReference type="SAM" id="MobiDB-lite"/>
    </source>
</evidence>
<accession>A0AA39YVV0</accession>
<evidence type="ECO:0000313" key="3">
    <source>
        <dbReference type="Proteomes" id="UP001175001"/>
    </source>
</evidence>
<dbReference type="Proteomes" id="UP001175001">
    <property type="component" value="Unassembled WGS sequence"/>
</dbReference>
<feature type="region of interest" description="Disordered" evidence="1">
    <location>
        <begin position="1"/>
        <end position="43"/>
    </location>
</feature>
<dbReference type="EMBL" id="JAUJDW010000013">
    <property type="protein sequence ID" value="KAK0659514.1"/>
    <property type="molecule type" value="Genomic_DNA"/>
</dbReference>
<protein>
    <submittedName>
        <fullName evidence="2">Uncharacterized protein</fullName>
    </submittedName>
</protein>
<evidence type="ECO:0000313" key="2">
    <source>
        <dbReference type="EMBL" id="KAK0659514.1"/>
    </source>
</evidence>
<reference evidence="2" key="1">
    <citation type="submission" date="2023-06" db="EMBL/GenBank/DDBJ databases">
        <title>Multi-omics analyses reveal the molecular pathogenesis toolkit of Lasiodiplodia hormozganensis, a cross-kingdom pathogen.</title>
        <authorList>
            <person name="Felix C."/>
            <person name="Meneses R."/>
            <person name="Goncalves M.F.M."/>
            <person name="Tilleman L."/>
            <person name="Duarte A.S."/>
            <person name="Jorrin-Novo J.V."/>
            <person name="Van De Peer Y."/>
            <person name="Deforce D."/>
            <person name="Van Nieuwerburgh F."/>
            <person name="Esteves A.C."/>
            <person name="Alves A."/>
        </authorList>
    </citation>
    <scope>NUCLEOTIDE SEQUENCE</scope>
    <source>
        <strain evidence="2">CBS 339.90</strain>
    </source>
</reference>
<keyword evidence="3" id="KW-1185">Reference proteome</keyword>
<comment type="caution">
    <text evidence="2">The sequence shown here is derived from an EMBL/GenBank/DDBJ whole genome shotgun (WGS) entry which is preliminary data.</text>
</comment>
<organism evidence="2 3">
    <name type="scientific">Lasiodiplodia hormozganensis</name>
    <dbReference type="NCBI Taxonomy" id="869390"/>
    <lineage>
        <taxon>Eukaryota</taxon>
        <taxon>Fungi</taxon>
        <taxon>Dikarya</taxon>
        <taxon>Ascomycota</taxon>
        <taxon>Pezizomycotina</taxon>
        <taxon>Dothideomycetes</taxon>
        <taxon>Dothideomycetes incertae sedis</taxon>
        <taxon>Botryosphaeriales</taxon>
        <taxon>Botryosphaeriaceae</taxon>
        <taxon>Lasiodiplodia</taxon>
    </lineage>
</organism>
<feature type="compositionally biased region" description="Basic and acidic residues" evidence="1">
    <location>
        <begin position="306"/>
        <end position="319"/>
    </location>
</feature>
<feature type="compositionally biased region" description="Polar residues" evidence="1">
    <location>
        <begin position="16"/>
        <end position="26"/>
    </location>
</feature>
<feature type="compositionally biased region" description="Basic and acidic residues" evidence="1">
    <location>
        <begin position="29"/>
        <end position="43"/>
    </location>
</feature>
<sequence length="331" mass="37099">MPPGLSARQMDPASPQPLQRTSGSDESTADPKRGGSHAKDSSLDEVPKSMFIVTPVGLSKAQELPTVMLVADAGIFDNGKVSYKSGSDNQLKIHIKLRRHLLYLASHHLAAKDIDVITSLAPGNASVKKRLSDVESRAASSLNGSILTKFILPKASKIYEAKLAEDPPVDLLDLGAKERRDIWQKEWESDPKALVSDMWKHVVEYVDLDAIFDCPDNAPTAIKSKMQAWWEYFKECFCTAMDQALCHRIRARRRPAQGTSERTADMVAFDLWRNMKNMQSKPSVLDYHQLPVTAYVSSRSLYERVMEKKQEESKKRQASEEPAGTKRLKTE</sequence>
<gene>
    <name evidence="2" type="ORF">DIS24_g3974</name>
</gene>
<dbReference type="AlphaFoldDB" id="A0AA39YVV0"/>
<proteinExistence type="predicted"/>